<dbReference type="Proteomes" id="UP000245699">
    <property type="component" value="Unassembled WGS sequence"/>
</dbReference>
<evidence type="ECO:0000313" key="3">
    <source>
        <dbReference type="Proteomes" id="UP000245699"/>
    </source>
</evidence>
<proteinExistence type="inferred from homology"/>
<dbReference type="OrthoDB" id="2526683at2759"/>
<dbReference type="Pfam" id="PF14976">
    <property type="entry name" value="YPEH2ZP"/>
    <property type="match status" value="1"/>
</dbReference>
<dbReference type="PANTHER" id="PTHR31841">
    <property type="entry name" value="PROTEIN FAM72A-RELATED"/>
    <property type="match status" value="1"/>
</dbReference>
<evidence type="ECO:0000256" key="1">
    <source>
        <dbReference type="ARBA" id="ARBA00006888"/>
    </source>
</evidence>
<protein>
    <recommendedName>
        <fullName evidence="4">Protein FAM72</fullName>
    </recommendedName>
</protein>
<evidence type="ECO:0008006" key="4">
    <source>
        <dbReference type="Google" id="ProtNLM"/>
    </source>
</evidence>
<dbReference type="EMBL" id="MBFT01000079">
    <property type="protein sequence ID" value="PVU98467.1"/>
    <property type="molecule type" value="Genomic_DNA"/>
</dbReference>
<reference evidence="2 3" key="1">
    <citation type="journal article" date="2018" name="MBio">
        <title>Comparative Genomics Reveals the Core Gene Toolbox for the Fungus-Insect Symbiosis.</title>
        <authorList>
            <person name="Wang Y."/>
            <person name="Stata M."/>
            <person name="Wang W."/>
            <person name="Stajich J.E."/>
            <person name="White M.M."/>
            <person name="Moncalvo J.M."/>
        </authorList>
    </citation>
    <scope>NUCLEOTIDE SEQUENCE [LARGE SCALE GENOMIC DNA]</scope>
    <source>
        <strain evidence="2 3">AUS-77-4</strain>
    </source>
</reference>
<dbReference type="AlphaFoldDB" id="A0A2T9Z1J9"/>
<keyword evidence="3" id="KW-1185">Reference proteome</keyword>
<sequence length="157" mass="17795">MHEAVINSFNPPQRGKHVCKLYCKYCNNNVCTRGMRAILLADSRIELFSTDMPPMSRVQLIGPDYTTRSCRCKIRNIACLGCGNEIGYHITRPCLECLKACNNGHFWMFLMESVNAYEQKDTAGNSVLFLANLPNETDMDLDFDDCVNQKIGNVVCR</sequence>
<dbReference type="PANTHER" id="PTHR31841:SF1">
    <property type="entry name" value="PROTEIN FAM72A-RELATED"/>
    <property type="match status" value="1"/>
</dbReference>
<name>A0A2T9Z1J9_9FUNG</name>
<comment type="caution">
    <text evidence="2">The sequence shown here is derived from an EMBL/GenBank/DDBJ whole genome shotgun (WGS) entry which is preliminary data.</text>
</comment>
<dbReference type="GO" id="GO:0005829">
    <property type="term" value="C:cytosol"/>
    <property type="evidence" value="ECO:0007669"/>
    <property type="project" value="UniProtKB-ARBA"/>
</dbReference>
<dbReference type="InterPro" id="IPR026768">
    <property type="entry name" value="YPEH2ZP"/>
</dbReference>
<organism evidence="2 3">
    <name type="scientific">Furculomyces boomerangus</name>
    <dbReference type="NCBI Taxonomy" id="61424"/>
    <lineage>
        <taxon>Eukaryota</taxon>
        <taxon>Fungi</taxon>
        <taxon>Fungi incertae sedis</taxon>
        <taxon>Zoopagomycota</taxon>
        <taxon>Kickxellomycotina</taxon>
        <taxon>Harpellomycetes</taxon>
        <taxon>Harpellales</taxon>
        <taxon>Harpellaceae</taxon>
        <taxon>Furculomyces</taxon>
    </lineage>
</organism>
<comment type="similarity">
    <text evidence="1">Belongs to the FAM72 family.</text>
</comment>
<gene>
    <name evidence="2" type="ORF">BB559_001547</name>
</gene>
<evidence type="ECO:0000313" key="2">
    <source>
        <dbReference type="EMBL" id="PVU98467.1"/>
    </source>
</evidence>
<accession>A0A2T9Z1J9</accession>